<proteinExistence type="predicted"/>
<evidence type="ECO:0000313" key="1">
    <source>
        <dbReference type="EMBL" id="CDJ40613.1"/>
    </source>
</evidence>
<reference evidence="1" key="2">
    <citation type="submission" date="2013-10" db="EMBL/GenBank/DDBJ databases">
        <authorList>
            <person name="Aslett M."/>
        </authorList>
    </citation>
    <scope>NUCLEOTIDE SEQUENCE [LARGE SCALE GENOMIC DNA]</scope>
    <source>
        <strain evidence="1">Houghton</strain>
    </source>
</reference>
<accession>U6KUM0</accession>
<reference evidence="1" key="1">
    <citation type="submission" date="2013-10" db="EMBL/GenBank/DDBJ databases">
        <title>Genomic analysis of the causative agents of coccidiosis in chickens.</title>
        <authorList>
            <person name="Reid A.J."/>
            <person name="Blake D."/>
            <person name="Billington K."/>
            <person name="Browne H."/>
            <person name="Dunn M."/>
            <person name="Hung S."/>
            <person name="Kawahara F."/>
            <person name="Miranda-Saavedra D."/>
            <person name="Mourier T."/>
            <person name="Nagra H."/>
            <person name="Otto T.D."/>
            <person name="Rawlings N."/>
            <person name="Sanchez A."/>
            <person name="Sanders M."/>
            <person name="Subramaniam C."/>
            <person name="Tay Y."/>
            <person name="Dear P."/>
            <person name="Doerig C."/>
            <person name="Gruber A."/>
            <person name="Parkinson J."/>
            <person name="Shirley M."/>
            <person name="Wan K.L."/>
            <person name="Berriman M."/>
            <person name="Tomley F."/>
            <person name="Pain A."/>
        </authorList>
    </citation>
    <scope>NUCLEOTIDE SEQUENCE [LARGE SCALE GENOMIC DNA]</scope>
    <source>
        <strain evidence="1">Houghton</strain>
    </source>
</reference>
<dbReference type="AlphaFoldDB" id="U6KUM0"/>
<dbReference type="EMBL" id="HG675164">
    <property type="protein sequence ID" value="CDJ40613.1"/>
    <property type="molecule type" value="Genomic_DNA"/>
</dbReference>
<name>U6KUM0_EIMTE</name>
<dbReference type="InterPro" id="IPR021288">
    <property type="entry name" value="Surface_antigen"/>
</dbReference>
<dbReference type="RefSeq" id="XP_013231363.1">
    <property type="nucleotide sequence ID" value="XM_013375909.1"/>
</dbReference>
<evidence type="ECO:0000313" key="2">
    <source>
        <dbReference type="Proteomes" id="UP000030747"/>
    </source>
</evidence>
<dbReference type="VEuPathDB" id="ToxoDB:ETH_00034992"/>
<organism evidence="1 2">
    <name type="scientific">Eimeria tenella</name>
    <name type="common">Coccidian parasite</name>
    <dbReference type="NCBI Taxonomy" id="5802"/>
    <lineage>
        <taxon>Eukaryota</taxon>
        <taxon>Sar</taxon>
        <taxon>Alveolata</taxon>
        <taxon>Apicomplexa</taxon>
        <taxon>Conoidasida</taxon>
        <taxon>Coccidia</taxon>
        <taxon>Eucoccidiorida</taxon>
        <taxon>Eimeriorina</taxon>
        <taxon>Eimeriidae</taxon>
        <taxon>Eimeria</taxon>
    </lineage>
</organism>
<gene>
    <name evidence="1" type="ORF">ETH_00034992</name>
</gene>
<sequence length="202" mass="21329">MKFLRQEQWDKIVSSLTGSGSVAAPRLIALAITEATEGAAGRSSTKPFEEGTYAFKSLRDAESNCKETVDYWKAAFKNFTGLPPPNSKDENPYKSQDNISFVALYKPSSSATADCRVVTCIQTTTSTPVDGVGSTYVGGGTTKNGYALICKTMPAAFGTGSSAPFTQEQWDRIVPSLTGTASIPGPSFVALAIVISGITAFI</sequence>
<dbReference type="GeneID" id="25256040"/>
<keyword evidence="2" id="KW-1185">Reference proteome</keyword>
<protein>
    <submittedName>
        <fullName evidence="1">SAG family member</fullName>
    </submittedName>
</protein>
<dbReference type="Pfam" id="PF11054">
    <property type="entry name" value="Surface_antigen"/>
    <property type="match status" value="1"/>
</dbReference>
<dbReference type="VEuPathDB" id="ToxoDB:ETH2_0927600"/>
<dbReference type="Proteomes" id="UP000030747">
    <property type="component" value="Unassembled WGS sequence"/>
</dbReference>